<protein>
    <recommendedName>
        <fullName evidence="2">ARB-07466-like C-terminal domain-containing protein</fullName>
    </recommendedName>
</protein>
<dbReference type="EMBL" id="BAAAME010000002">
    <property type="protein sequence ID" value="GAA1732435.1"/>
    <property type="molecule type" value="Genomic_DNA"/>
</dbReference>
<gene>
    <name evidence="3" type="ORF">GCM10009710_11470</name>
</gene>
<evidence type="ECO:0000313" key="3">
    <source>
        <dbReference type="EMBL" id="GAA1732435.1"/>
    </source>
</evidence>
<feature type="region of interest" description="Disordered" evidence="1">
    <location>
        <begin position="256"/>
        <end position="277"/>
    </location>
</feature>
<evidence type="ECO:0000313" key="4">
    <source>
        <dbReference type="Proteomes" id="UP001501057"/>
    </source>
</evidence>
<feature type="compositionally biased region" description="Basic and acidic residues" evidence="1">
    <location>
        <begin position="7"/>
        <end position="19"/>
    </location>
</feature>
<feature type="compositionally biased region" description="Polar residues" evidence="1">
    <location>
        <begin position="268"/>
        <end position="277"/>
    </location>
</feature>
<reference evidence="4" key="1">
    <citation type="journal article" date="2019" name="Int. J. Syst. Evol. Microbiol.">
        <title>The Global Catalogue of Microorganisms (GCM) 10K type strain sequencing project: providing services to taxonomists for standard genome sequencing and annotation.</title>
        <authorList>
            <consortium name="The Broad Institute Genomics Platform"/>
            <consortium name="The Broad Institute Genome Sequencing Center for Infectious Disease"/>
            <person name="Wu L."/>
            <person name="Ma J."/>
        </authorList>
    </citation>
    <scope>NUCLEOTIDE SEQUENCE [LARGE SCALE GENOMIC DNA]</scope>
    <source>
        <strain evidence="4">JCM 13518</strain>
    </source>
</reference>
<feature type="region of interest" description="Disordered" evidence="1">
    <location>
        <begin position="1"/>
        <end position="20"/>
    </location>
</feature>
<organism evidence="3 4">
    <name type="scientific">Aeromicrobium alkaliterrae</name>
    <dbReference type="NCBI Taxonomy" id="302168"/>
    <lineage>
        <taxon>Bacteria</taxon>
        <taxon>Bacillati</taxon>
        <taxon>Actinomycetota</taxon>
        <taxon>Actinomycetes</taxon>
        <taxon>Propionibacteriales</taxon>
        <taxon>Nocardioidaceae</taxon>
        <taxon>Aeromicrobium</taxon>
    </lineage>
</organism>
<sequence>MGSPGKRRADVRATPDRRGSTFWQQQIRRVVLPTLGVGALAVATAAVATSPSADLPVGPDRVTVAASEVSRGGERPVLAAPAATAQQAAGALWVVDTTDIRSDAAPDAAVLGQAERGTQVLVTGVVEGDWTQVLYNDVPRWVTSGVLTAEEPLGTAACPRTPGVERGLQPDTIKVYRAVCEKFPEISTYGGRAARSNSSGHPTGRALDIMTSDKALGDQIAQFVIDNHTKLGATQVIWRQRIWEPGSGWRGMENRGGATANHMDHVHVTTSGDAATS</sequence>
<keyword evidence="4" id="KW-1185">Reference proteome</keyword>
<dbReference type="InterPro" id="IPR058593">
    <property type="entry name" value="ARB_07466-like_C"/>
</dbReference>
<comment type="caution">
    <text evidence="3">The sequence shown here is derived from an EMBL/GenBank/DDBJ whole genome shotgun (WGS) entry which is preliminary data.</text>
</comment>
<dbReference type="Gene3D" id="2.30.30.40">
    <property type="entry name" value="SH3 Domains"/>
    <property type="match status" value="1"/>
</dbReference>
<name>A0ABP4VND7_9ACTN</name>
<accession>A0ABP4VND7</accession>
<dbReference type="Proteomes" id="UP001501057">
    <property type="component" value="Unassembled WGS sequence"/>
</dbReference>
<evidence type="ECO:0000256" key="1">
    <source>
        <dbReference type="SAM" id="MobiDB-lite"/>
    </source>
</evidence>
<proteinExistence type="predicted"/>
<dbReference type="Pfam" id="PF26571">
    <property type="entry name" value="VldE"/>
    <property type="match status" value="1"/>
</dbReference>
<feature type="domain" description="ARB-07466-like C-terminal" evidence="2">
    <location>
        <begin position="166"/>
        <end position="263"/>
    </location>
</feature>
<evidence type="ECO:0000259" key="2">
    <source>
        <dbReference type="Pfam" id="PF26571"/>
    </source>
</evidence>